<keyword evidence="2" id="KW-0812">Transmembrane</keyword>
<sequence length="280" mass="31074">MTTAVNLNSDILQLKTLEVQYNTKLTEYESAFASYITTMKSQPNSNSYVVLPGKSFMGTASVSDNTNSTSSQCQALCSSNKECTGATFNSISGVCKLRKGDGPISSSASSDIAIVTKSKEQLDNLEKINAQLISINEEMISINRRIKPSVNENDSSLVTNNTVLIKNNAELLTEQAKIKNLLNEFNDIEQNYNNQTLNVDKNNARYYMWLIIMIVALILTSKFLFFPEARGDVFSIILWSTIIICIIIATLHLNNPAAYAIWISLIFLVLMMKAKLIPSI</sequence>
<evidence type="ECO:0000259" key="3">
    <source>
        <dbReference type="PROSITE" id="PS50948"/>
    </source>
</evidence>
<organism evidence="4">
    <name type="scientific">viral metagenome</name>
    <dbReference type="NCBI Taxonomy" id="1070528"/>
    <lineage>
        <taxon>unclassified sequences</taxon>
        <taxon>metagenomes</taxon>
        <taxon>organismal metagenomes</taxon>
    </lineage>
</organism>
<proteinExistence type="predicted"/>
<feature type="coiled-coil region" evidence="1">
    <location>
        <begin position="171"/>
        <end position="198"/>
    </location>
</feature>
<evidence type="ECO:0000256" key="2">
    <source>
        <dbReference type="SAM" id="Phobius"/>
    </source>
</evidence>
<evidence type="ECO:0000256" key="1">
    <source>
        <dbReference type="SAM" id="Coils"/>
    </source>
</evidence>
<feature type="transmembrane region" description="Helical" evidence="2">
    <location>
        <begin position="259"/>
        <end position="277"/>
    </location>
</feature>
<feature type="coiled-coil region" evidence="1">
    <location>
        <begin position="118"/>
        <end position="145"/>
    </location>
</feature>
<keyword evidence="2" id="KW-1133">Transmembrane helix</keyword>
<reference evidence="4" key="1">
    <citation type="journal article" date="2020" name="Nature">
        <title>Giant virus diversity and host interactions through global metagenomics.</title>
        <authorList>
            <person name="Schulz F."/>
            <person name="Roux S."/>
            <person name="Paez-Espino D."/>
            <person name="Jungbluth S."/>
            <person name="Walsh D.A."/>
            <person name="Denef V.J."/>
            <person name="McMahon K.D."/>
            <person name="Konstantinidis K.T."/>
            <person name="Eloe-Fadrosh E.A."/>
            <person name="Kyrpides N.C."/>
            <person name="Woyke T."/>
        </authorList>
    </citation>
    <scope>NUCLEOTIDE SEQUENCE</scope>
    <source>
        <strain evidence="4">GVMAG-M-3300023184-165</strain>
    </source>
</reference>
<dbReference type="Gene3D" id="3.50.4.10">
    <property type="entry name" value="Hepatocyte Growth Factor"/>
    <property type="match status" value="1"/>
</dbReference>
<dbReference type="InterPro" id="IPR003609">
    <property type="entry name" value="Pan_app"/>
</dbReference>
<feature type="transmembrane region" description="Helical" evidence="2">
    <location>
        <begin position="233"/>
        <end position="253"/>
    </location>
</feature>
<feature type="transmembrane region" description="Helical" evidence="2">
    <location>
        <begin position="206"/>
        <end position="226"/>
    </location>
</feature>
<keyword evidence="2" id="KW-0472">Membrane</keyword>
<evidence type="ECO:0000313" key="4">
    <source>
        <dbReference type="EMBL" id="QHT82895.1"/>
    </source>
</evidence>
<keyword evidence="1" id="KW-0175">Coiled coil</keyword>
<feature type="domain" description="Apple" evidence="3">
    <location>
        <begin position="41"/>
        <end position="119"/>
    </location>
</feature>
<dbReference type="EMBL" id="MN740004">
    <property type="protein sequence ID" value="QHT82895.1"/>
    <property type="molecule type" value="Genomic_DNA"/>
</dbReference>
<dbReference type="Pfam" id="PF00024">
    <property type="entry name" value="PAN_1"/>
    <property type="match status" value="1"/>
</dbReference>
<accession>A0A6C0HS00</accession>
<protein>
    <recommendedName>
        <fullName evidence="3">Apple domain-containing protein</fullName>
    </recommendedName>
</protein>
<dbReference type="AlphaFoldDB" id="A0A6C0HS00"/>
<dbReference type="PROSITE" id="PS50948">
    <property type="entry name" value="PAN"/>
    <property type="match status" value="1"/>
</dbReference>
<name>A0A6C0HS00_9ZZZZ</name>